<name>A0A2L0EQZ2_SORCE</name>
<proteinExistence type="predicted"/>
<gene>
    <name evidence="5" type="ORF">SOCE26_031410</name>
</gene>
<reference evidence="5 6" key="1">
    <citation type="submission" date="2015-09" db="EMBL/GenBank/DDBJ databases">
        <title>Sorangium comparison.</title>
        <authorList>
            <person name="Zaburannyi N."/>
            <person name="Bunk B."/>
            <person name="Overmann J."/>
            <person name="Mueller R."/>
        </authorList>
    </citation>
    <scope>NUCLEOTIDE SEQUENCE [LARGE SCALE GENOMIC DNA]</scope>
    <source>
        <strain evidence="5 6">So ce26</strain>
    </source>
</reference>
<dbReference type="PROSITE" id="PS51257">
    <property type="entry name" value="PROKAR_LIPOPROTEIN"/>
    <property type="match status" value="1"/>
</dbReference>
<accession>A0A2L0EQZ2</accession>
<dbReference type="PANTHER" id="PTHR46130:SF1">
    <property type="entry name" value="PAPPALYSIN-2"/>
    <property type="match status" value="1"/>
</dbReference>
<feature type="region of interest" description="Disordered" evidence="4">
    <location>
        <begin position="726"/>
        <end position="775"/>
    </location>
</feature>
<dbReference type="Gene3D" id="2.60.120.380">
    <property type="match status" value="1"/>
</dbReference>
<dbReference type="GO" id="GO:0007166">
    <property type="term" value="P:cell surface receptor signaling pathway"/>
    <property type="evidence" value="ECO:0007669"/>
    <property type="project" value="TreeGrafter"/>
</dbReference>
<dbReference type="GO" id="GO:0006508">
    <property type="term" value="P:proteolysis"/>
    <property type="evidence" value="ECO:0007669"/>
    <property type="project" value="TreeGrafter"/>
</dbReference>
<feature type="region of interest" description="Disordered" evidence="4">
    <location>
        <begin position="423"/>
        <end position="444"/>
    </location>
</feature>
<sequence>MAFRKRWITIVLTSSVLLIGCSDEDPDHGGGPRCGDGRVAATERCDDGNTEAGDGCGATCLVEPGYRCDGAPSACTPGCGDGLVMCEEACDDGNTEAGDGCDITCHVEAGYHCRGAPSACTSTCGDGATAADEGCDDGNDIDGDGCDASCTPTACGNGIETTGEVCDDGNLLDSDGCDANCTPTGCGNGVVTKGEPCDDGNATDGDGCDANCTPTACGNGIVTSGECCDDGNAADGDGCTQGCTIEAGFECSGVRSLCCLPEVETNDDAATSNPLPTNAFACGSIAPTGDRDYYSFTMPVAGDVVIATYDPRGNGYCDHTIDTVIYLYGSDGATELAFDNDDFISWCSKIEPATHPGARGLPPGTYHVAVERRLNNDEIPAYTLLIDPSLCGDGLVEGSEACDAGPAGSPTCSTSCAAITPGPGESRATAEPFPGCPAAPTSTTRLGTPSCFPKDGPVHWYSHVATDQVLAVSANAAGAIALVDDMGQELRCATDTRTIPVSTFSEAGETIHVAVSMQSSITCLEFMDHAYDGLTGTLTDLNITWPPSSGQTAESGMAASPTTIYIGASTRVFELPKTGDATAIVHGTADGLDGQHVGPDILLHDGSLFSLDSAPSGNRLYRIFDGSTWGPAVWDTSPAYPPSSSARSMTSDGTSLLTVTGGTEATPVSIYAYSLSAPAQAQLIGAVPVDHLVQASGIAADSQYLYIAGGGPRGPGVREGRRGCTASIGRTSRRLPPRLPGSRSPPACTCPWSSTASPTPASSMPGMVKATFTSS</sequence>
<dbReference type="PANTHER" id="PTHR46130">
    <property type="entry name" value="LAMGL DOMAIN-CONTAINING PROTEIN"/>
    <property type="match status" value="1"/>
</dbReference>
<dbReference type="InterPro" id="IPR011936">
    <property type="entry name" value="Myxo_disulph_rpt"/>
</dbReference>
<evidence type="ECO:0000256" key="3">
    <source>
        <dbReference type="ARBA" id="ARBA00023157"/>
    </source>
</evidence>
<dbReference type="AlphaFoldDB" id="A0A2L0EQZ2"/>
<evidence type="ECO:0000256" key="1">
    <source>
        <dbReference type="ARBA" id="ARBA00022729"/>
    </source>
</evidence>
<dbReference type="OrthoDB" id="5513529at2"/>
<evidence type="ECO:0000256" key="2">
    <source>
        <dbReference type="ARBA" id="ARBA00022737"/>
    </source>
</evidence>
<evidence type="ECO:0000256" key="4">
    <source>
        <dbReference type="SAM" id="MobiDB-lite"/>
    </source>
</evidence>
<keyword evidence="3" id="KW-1015">Disulfide bond</keyword>
<keyword evidence="2" id="KW-0677">Repeat</keyword>
<dbReference type="GO" id="GO:0005615">
    <property type="term" value="C:extracellular space"/>
    <property type="evidence" value="ECO:0007669"/>
    <property type="project" value="TreeGrafter"/>
</dbReference>
<dbReference type="RefSeq" id="WP_159396960.1">
    <property type="nucleotide sequence ID" value="NZ_CP012673.1"/>
</dbReference>
<dbReference type="EMBL" id="CP012673">
    <property type="protein sequence ID" value="AUX41719.1"/>
    <property type="molecule type" value="Genomic_DNA"/>
</dbReference>
<evidence type="ECO:0000313" key="6">
    <source>
        <dbReference type="Proteomes" id="UP000238348"/>
    </source>
</evidence>
<dbReference type="Pfam" id="PF13948">
    <property type="entry name" value="DUF4215"/>
    <property type="match status" value="3"/>
</dbReference>
<evidence type="ECO:0008006" key="7">
    <source>
        <dbReference type="Google" id="ProtNLM"/>
    </source>
</evidence>
<evidence type="ECO:0000313" key="5">
    <source>
        <dbReference type="EMBL" id="AUX41719.1"/>
    </source>
</evidence>
<dbReference type="InterPro" id="IPR043543">
    <property type="entry name" value="PAPPA/PAPPA2"/>
</dbReference>
<dbReference type="SUPFAM" id="SSF89260">
    <property type="entry name" value="Collagen-binding domain"/>
    <property type="match status" value="1"/>
</dbReference>
<feature type="compositionally biased region" description="Low complexity" evidence="4">
    <location>
        <begin position="753"/>
        <end position="763"/>
    </location>
</feature>
<dbReference type="Proteomes" id="UP000238348">
    <property type="component" value="Chromosome"/>
</dbReference>
<keyword evidence="1" id="KW-0732">Signal</keyword>
<organism evidence="5 6">
    <name type="scientific">Sorangium cellulosum</name>
    <name type="common">Polyangium cellulosum</name>
    <dbReference type="NCBI Taxonomy" id="56"/>
    <lineage>
        <taxon>Bacteria</taxon>
        <taxon>Pseudomonadati</taxon>
        <taxon>Myxococcota</taxon>
        <taxon>Polyangia</taxon>
        <taxon>Polyangiales</taxon>
        <taxon>Polyangiaceae</taxon>
        <taxon>Sorangium</taxon>
    </lineage>
</organism>
<dbReference type="NCBIfam" id="TIGR02232">
    <property type="entry name" value="myxo_disulf_rpt"/>
    <property type="match status" value="6"/>
</dbReference>
<protein>
    <recommendedName>
        <fullName evidence="7">Multiple EGF-like-domain protein 3</fullName>
    </recommendedName>
</protein>
<dbReference type="GO" id="GO:0004222">
    <property type="term" value="F:metalloendopeptidase activity"/>
    <property type="evidence" value="ECO:0007669"/>
    <property type="project" value="TreeGrafter"/>
</dbReference>